<dbReference type="InterPro" id="IPR012334">
    <property type="entry name" value="Pectin_lyas_fold"/>
</dbReference>
<keyword evidence="10" id="KW-1133">Transmembrane helix</keyword>
<keyword evidence="7 9" id="KW-0063">Aspartyl esterase</keyword>
<dbReference type="SUPFAM" id="SSF101148">
    <property type="entry name" value="Plant invertase/pectin methylesterase inhibitor"/>
    <property type="match status" value="1"/>
</dbReference>
<dbReference type="Pfam" id="PF04043">
    <property type="entry name" value="PMEI"/>
    <property type="match status" value="1"/>
</dbReference>
<proteinExistence type="inferred from homology"/>
<evidence type="ECO:0000256" key="3">
    <source>
        <dbReference type="ARBA" id="ARBA00006027"/>
    </source>
</evidence>
<evidence type="ECO:0000256" key="4">
    <source>
        <dbReference type="ARBA" id="ARBA00007786"/>
    </source>
</evidence>
<dbReference type="AlphaFoldDB" id="A0A6J1CN37"/>
<dbReference type="Gene3D" id="1.20.140.40">
    <property type="entry name" value="Invertase/pectin methylesterase inhibitor family protein"/>
    <property type="match status" value="1"/>
</dbReference>
<name>A0A6J1CN37_MOMCH</name>
<reference evidence="13" key="1">
    <citation type="submission" date="2025-08" db="UniProtKB">
        <authorList>
            <consortium name="RefSeq"/>
        </authorList>
    </citation>
    <scope>IDENTIFICATION</scope>
    <source>
        <strain evidence="13">OHB3-1</strain>
    </source>
</reference>
<evidence type="ECO:0000256" key="5">
    <source>
        <dbReference type="ARBA" id="ARBA00022512"/>
    </source>
</evidence>
<gene>
    <name evidence="13" type="primary">LOC111012508</name>
</gene>
<dbReference type="EC" id="3.1.1.11" evidence="9"/>
<feature type="domain" description="Pectinesterase inhibitor" evidence="11">
    <location>
        <begin position="47"/>
        <end position="203"/>
    </location>
</feature>
<keyword evidence="6 9" id="KW-0378">Hydrolase</keyword>
<dbReference type="GO" id="GO:0004857">
    <property type="term" value="F:enzyme inhibitor activity"/>
    <property type="evidence" value="ECO:0007669"/>
    <property type="project" value="InterPro"/>
</dbReference>
<dbReference type="FunFam" id="2.160.20.10:FF:000001">
    <property type="entry name" value="Pectinesterase"/>
    <property type="match status" value="1"/>
</dbReference>
<comment type="pathway">
    <text evidence="2 9">Glycan metabolism; pectin degradation; 2-dehydro-3-deoxy-D-gluconate from pectin: step 1/5.</text>
</comment>
<dbReference type="NCBIfam" id="TIGR01614">
    <property type="entry name" value="PME_inhib"/>
    <property type="match status" value="1"/>
</dbReference>
<dbReference type="Pfam" id="PF01095">
    <property type="entry name" value="Pectinesterase"/>
    <property type="match status" value="1"/>
</dbReference>
<keyword evidence="5" id="KW-0964">Secreted</keyword>
<dbReference type="InterPro" id="IPR011050">
    <property type="entry name" value="Pectin_lyase_fold/virulence"/>
</dbReference>
<dbReference type="PROSITE" id="PS00503">
    <property type="entry name" value="PECTINESTERASE_2"/>
    <property type="match status" value="1"/>
</dbReference>
<comment type="similarity">
    <text evidence="3">In the N-terminal section; belongs to the PMEI family.</text>
</comment>
<dbReference type="PANTHER" id="PTHR31707">
    <property type="entry name" value="PECTINESTERASE"/>
    <property type="match status" value="1"/>
</dbReference>
<evidence type="ECO:0000256" key="8">
    <source>
        <dbReference type="PROSITE-ProRule" id="PRU10040"/>
    </source>
</evidence>
<evidence type="ECO:0000259" key="11">
    <source>
        <dbReference type="SMART" id="SM00856"/>
    </source>
</evidence>
<sequence>MATNQPLLQPPKTHRSKAFSIILCFATILCSAFFIANHLIGPNPSEIDQLFLHNICRKAYNPASCVAMAASEVPFHREAKMTNGVHFLQVFLRKSLTKVTDTIERANDLILSRRINDARGEAALADCLELMEISMDRITDSILALALNNKTSVPIEDAHAWLSSVLTNHVTCSDELEKSLLGTTAAELGLEELIMTARNSLAMLVSISQPEPEPEIEGQIGFPGWLKSGDRMLLGVTGQQIKANIVVAKDGSGNFKTVKEAVASVPDKSKNRFVIYVKKGTYEENVEVEKKKKNVMIVGDGMDSTIITGSLNVVDGSTTFKSATVAAVGDGFIAQDIWFRNTAGPEKHQAVALRVGADQSVINRCRIDAYQDTLYTHSNRQFYRDSTITGTVDFIFGNAAVVLQNCKIEARRPMSNQANMVTAQGRIDPNQNTGTSIHRCQIVASSDLEPVKRSIKTYLGRPWKEYSRTVIMQSRIGDLIDPTGWAEWNGDFALKTLYYGEYLNNGPGSDVSKRVKWPGYRVITNPAEAQKFTVDSLIQGGDWLGPTGVTFIPGL</sequence>
<dbReference type="UniPathway" id="UPA00545">
    <property type="reaction ID" value="UER00823"/>
</dbReference>
<evidence type="ECO:0000313" key="13">
    <source>
        <dbReference type="RefSeq" id="XP_022142368.1"/>
    </source>
</evidence>
<evidence type="ECO:0000313" key="12">
    <source>
        <dbReference type="Proteomes" id="UP000504603"/>
    </source>
</evidence>
<dbReference type="OrthoDB" id="2019149at2759"/>
<evidence type="ECO:0000256" key="7">
    <source>
        <dbReference type="ARBA" id="ARBA00023085"/>
    </source>
</evidence>
<dbReference type="KEGG" id="mcha:111012508"/>
<accession>A0A6J1CN37</accession>
<feature type="active site" evidence="8">
    <location>
        <position position="393"/>
    </location>
</feature>
<evidence type="ECO:0000256" key="10">
    <source>
        <dbReference type="SAM" id="Phobius"/>
    </source>
</evidence>
<evidence type="ECO:0000256" key="9">
    <source>
        <dbReference type="RuleBase" id="RU000589"/>
    </source>
</evidence>
<evidence type="ECO:0000256" key="6">
    <source>
        <dbReference type="ARBA" id="ARBA00022801"/>
    </source>
</evidence>
<dbReference type="GeneID" id="111012508"/>
<dbReference type="GO" id="GO:0042545">
    <property type="term" value="P:cell wall modification"/>
    <property type="evidence" value="ECO:0007669"/>
    <property type="project" value="UniProtKB-UniRule"/>
</dbReference>
<dbReference type="Gene3D" id="2.160.20.10">
    <property type="entry name" value="Single-stranded right-handed beta-helix, Pectin lyase-like"/>
    <property type="match status" value="1"/>
</dbReference>
<keyword evidence="10" id="KW-0812">Transmembrane</keyword>
<feature type="transmembrane region" description="Helical" evidence="10">
    <location>
        <begin position="21"/>
        <end position="40"/>
    </location>
</feature>
<comment type="similarity">
    <text evidence="4">In the C-terminal section; belongs to the pectinesterase family.</text>
</comment>
<dbReference type="SUPFAM" id="SSF51126">
    <property type="entry name" value="Pectin lyase-like"/>
    <property type="match status" value="1"/>
</dbReference>
<dbReference type="GO" id="GO:0030599">
    <property type="term" value="F:pectinesterase activity"/>
    <property type="evidence" value="ECO:0007669"/>
    <property type="project" value="UniProtKB-UniRule"/>
</dbReference>
<comment type="subcellular location">
    <subcellularLocation>
        <location evidence="1">Secreted</location>
        <location evidence="1">Cell wall</location>
    </subcellularLocation>
</comment>
<dbReference type="CDD" id="cd15799">
    <property type="entry name" value="PMEI-like_4"/>
    <property type="match status" value="1"/>
</dbReference>
<dbReference type="Proteomes" id="UP000504603">
    <property type="component" value="Unplaced"/>
</dbReference>
<dbReference type="GO" id="GO:0045490">
    <property type="term" value="P:pectin catabolic process"/>
    <property type="evidence" value="ECO:0007669"/>
    <property type="project" value="UniProtKB-UniRule"/>
</dbReference>
<organism evidence="12 13">
    <name type="scientific">Momordica charantia</name>
    <name type="common">Bitter gourd</name>
    <name type="synonym">Balsam pear</name>
    <dbReference type="NCBI Taxonomy" id="3673"/>
    <lineage>
        <taxon>Eukaryota</taxon>
        <taxon>Viridiplantae</taxon>
        <taxon>Streptophyta</taxon>
        <taxon>Embryophyta</taxon>
        <taxon>Tracheophyta</taxon>
        <taxon>Spermatophyta</taxon>
        <taxon>Magnoliopsida</taxon>
        <taxon>eudicotyledons</taxon>
        <taxon>Gunneridae</taxon>
        <taxon>Pentapetalae</taxon>
        <taxon>rosids</taxon>
        <taxon>fabids</taxon>
        <taxon>Cucurbitales</taxon>
        <taxon>Cucurbitaceae</taxon>
        <taxon>Momordiceae</taxon>
        <taxon>Momordica</taxon>
    </lineage>
</organism>
<dbReference type="RefSeq" id="XP_022142368.1">
    <property type="nucleotide sequence ID" value="XM_022286676.1"/>
</dbReference>
<keyword evidence="10" id="KW-0472">Membrane</keyword>
<keyword evidence="12" id="KW-1185">Reference proteome</keyword>
<keyword evidence="5" id="KW-0134">Cell wall</keyword>
<dbReference type="InterPro" id="IPR035513">
    <property type="entry name" value="Invertase/methylesterase_inhib"/>
</dbReference>
<dbReference type="InterPro" id="IPR006501">
    <property type="entry name" value="Pectinesterase_inhib_dom"/>
</dbReference>
<dbReference type="SMART" id="SM00856">
    <property type="entry name" value="PMEI"/>
    <property type="match status" value="1"/>
</dbReference>
<evidence type="ECO:0000256" key="2">
    <source>
        <dbReference type="ARBA" id="ARBA00005184"/>
    </source>
</evidence>
<protein>
    <recommendedName>
        <fullName evidence="9">Pectinesterase</fullName>
        <ecNumber evidence="9">3.1.1.11</ecNumber>
    </recommendedName>
</protein>
<dbReference type="InterPro" id="IPR000070">
    <property type="entry name" value="Pectinesterase_cat"/>
</dbReference>
<comment type="catalytic activity">
    <reaction evidence="9">
        <text>[(1-&gt;4)-alpha-D-galacturonosyl methyl ester](n) + n H2O = [(1-&gt;4)-alpha-D-galacturonosyl](n) + n methanol + n H(+)</text>
        <dbReference type="Rhea" id="RHEA:22380"/>
        <dbReference type="Rhea" id="RHEA-COMP:14570"/>
        <dbReference type="Rhea" id="RHEA-COMP:14573"/>
        <dbReference type="ChEBI" id="CHEBI:15377"/>
        <dbReference type="ChEBI" id="CHEBI:15378"/>
        <dbReference type="ChEBI" id="CHEBI:17790"/>
        <dbReference type="ChEBI" id="CHEBI:140522"/>
        <dbReference type="ChEBI" id="CHEBI:140523"/>
        <dbReference type="EC" id="3.1.1.11"/>
    </reaction>
</comment>
<dbReference type="InterPro" id="IPR033131">
    <property type="entry name" value="Pectinesterase_Asp_AS"/>
</dbReference>
<evidence type="ECO:0000256" key="1">
    <source>
        <dbReference type="ARBA" id="ARBA00004191"/>
    </source>
</evidence>